<dbReference type="InterPro" id="IPR008969">
    <property type="entry name" value="CarboxyPept-like_regulatory"/>
</dbReference>
<keyword evidence="1" id="KW-1134">Transmembrane beta strand</keyword>
<dbReference type="Proteomes" id="UP000284495">
    <property type="component" value="Unassembled WGS sequence"/>
</dbReference>
<evidence type="ECO:0000256" key="2">
    <source>
        <dbReference type="RuleBase" id="RU003357"/>
    </source>
</evidence>
<feature type="chain" id="PRO_5044568531" evidence="3">
    <location>
        <begin position="28"/>
        <end position="1054"/>
    </location>
</feature>
<reference evidence="13 14" key="2">
    <citation type="journal article" date="2019" name="Nat. Med.">
        <title>A library of human gut bacterial isolates paired with longitudinal multiomics data enables mechanistic microbiome research.</title>
        <authorList>
            <person name="Poyet M."/>
            <person name="Groussin M."/>
            <person name="Gibbons S.M."/>
            <person name="Avila-Pacheco J."/>
            <person name="Jiang X."/>
            <person name="Kearney S.M."/>
            <person name="Perrotta A.R."/>
            <person name="Berdy B."/>
            <person name="Zhao S."/>
            <person name="Lieberman T.D."/>
            <person name="Swanson P.K."/>
            <person name="Smith M."/>
            <person name="Roesemann S."/>
            <person name="Alexander J.E."/>
            <person name="Rich S.A."/>
            <person name="Livny J."/>
            <person name="Vlamakis H."/>
            <person name="Clish C."/>
            <person name="Bullock K."/>
            <person name="Deik A."/>
            <person name="Scott J."/>
            <person name="Pierce K.A."/>
            <person name="Xavier R.J."/>
            <person name="Alm E.J."/>
        </authorList>
    </citation>
    <scope>NUCLEOTIDE SEQUENCE [LARGE SCALE GENOMIC DNA]</scope>
    <source>
        <strain evidence="7 13">BIOML-A58</strain>
        <strain evidence="6 14">BIOML-A74</strain>
    </source>
</reference>
<evidence type="ECO:0000313" key="13">
    <source>
        <dbReference type="Proteomes" id="UP000434604"/>
    </source>
</evidence>
<dbReference type="Pfam" id="PF00593">
    <property type="entry name" value="TonB_dep_Rec_b-barrel"/>
    <property type="match status" value="1"/>
</dbReference>
<evidence type="ECO:0000259" key="5">
    <source>
        <dbReference type="Pfam" id="PF07715"/>
    </source>
</evidence>
<dbReference type="FunFam" id="2.170.130.10:FF:000003">
    <property type="entry name" value="SusC/RagA family TonB-linked outer membrane protein"/>
    <property type="match status" value="1"/>
</dbReference>
<name>A0A1Y4V8I5_9BACE</name>
<accession>A0A1Y4V8I5</accession>
<evidence type="ECO:0000313" key="11">
    <source>
        <dbReference type="Proteomes" id="UP000284417"/>
    </source>
</evidence>
<evidence type="ECO:0000313" key="9">
    <source>
        <dbReference type="EMBL" id="RHK95483.1"/>
    </source>
</evidence>
<reference evidence="8" key="3">
    <citation type="submission" date="2023-08" db="EMBL/GenBank/DDBJ databases">
        <title>Mucin Metabolism Genes Underlie the Key Renovations of Bacteroides xylanisolvens Genomes in Captive Great Apes.</title>
        <authorList>
            <person name="Nishida A.H."/>
        </authorList>
    </citation>
    <scope>NUCLEOTIDE SEQUENCE</scope>
    <source>
        <strain evidence="8">P19.10B</strain>
    </source>
</reference>
<evidence type="ECO:0000256" key="3">
    <source>
        <dbReference type="SAM" id="SignalP"/>
    </source>
</evidence>
<proteinExistence type="inferred from homology"/>
<dbReference type="Proteomes" id="UP000284417">
    <property type="component" value="Unassembled WGS sequence"/>
</dbReference>
<keyword evidence="1" id="KW-0813">Transport</keyword>
<dbReference type="Gene3D" id="2.170.130.10">
    <property type="entry name" value="TonB-dependent receptor, plug domain"/>
    <property type="match status" value="1"/>
</dbReference>
<comment type="similarity">
    <text evidence="1 2">Belongs to the TonB-dependent receptor family.</text>
</comment>
<organism evidence="9 11">
    <name type="scientific">Bacteroides xylanisolvens</name>
    <dbReference type="NCBI Taxonomy" id="371601"/>
    <lineage>
        <taxon>Bacteria</taxon>
        <taxon>Pseudomonadati</taxon>
        <taxon>Bacteroidota</taxon>
        <taxon>Bacteroidia</taxon>
        <taxon>Bacteroidales</taxon>
        <taxon>Bacteroidaceae</taxon>
        <taxon>Bacteroides</taxon>
    </lineage>
</organism>
<dbReference type="EMBL" id="QROC01000015">
    <property type="protein sequence ID" value="RHK95483.1"/>
    <property type="molecule type" value="Genomic_DNA"/>
</dbReference>
<evidence type="ECO:0000259" key="4">
    <source>
        <dbReference type="Pfam" id="PF00593"/>
    </source>
</evidence>
<dbReference type="Proteomes" id="UP000435059">
    <property type="component" value="Unassembled WGS sequence"/>
</dbReference>
<dbReference type="EMBL" id="WDES01000047">
    <property type="protein sequence ID" value="KAB6082699.1"/>
    <property type="molecule type" value="Genomic_DNA"/>
</dbReference>
<dbReference type="Proteomes" id="UP000434604">
    <property type="component" value="Unassembled WGS sequence"/>
</dbReference>
<comment type="caution">
    <text evidence="9">The sequence shown here is derived from an EMBL/GenBank/DDBJ whole genome shotgun (WGS) entry which is preliminary data.</text>
</comment>
<evidence type="ECO:0000313" key="10">
    <source>
        <dbReference type="EMBL" id="RHL40826.1"/>
    </source>
</evidence>
<feature type="domain" description="TonB-dependent receptor-like beta-barrel" evidence="4">
    <location>
        <begin position="430"/>
        <end position="1021"/>
    </location>
</feature>
<dbReference type="RefSeq" id="WP_087322864.1">
    <property type="nucleotide sequence ID" value="NZ_AP031409.1"/>
</dbReference>
<feature type="domain" description="TonB-dependent receptor plug" evidence="5">
    <location>
        <begin position="125"/>
        <end position="228"/>
    </location>
</feature>
<keyword evidence="1 2" id="KW-0472">Membrane</keyword>
<keyword evidence="9" id="KW-0675">Receptor</keyword>
<evidence type="ECO:0000313" key="12">
    <source>
        <dbReference type="Proteomes" id="UP000284495"/>
    </source>
</evidence>
<dbReference type="EMBL" id="JAIWWW010000039">
    <property type="protein sequence ID" value="MCA4525096.1"/>
    <property type="molecule type" value="Genomic_DNA"/>
</dbReference>
<dbReference type="NCBIfam" id="TIGR04057">
    <property type="entry name" value="SusC_RagA_signa"/>
    <property type="match status" value="1"/>
</dbReference>
<evidence type="ECO:0000313" key="7">
    <source>
        <dbReference type="EMBL" id="KAB6150266.1"/>
    </source>
</evidence>
<dbReference type="Pfam" id="PF13715">
    <property type="entry name" value="CarbopepD_reg_2"/>
    <property type="match status" value="1"/>
</dbReference>
<dbReference type="InterPro" id="IPR000531">
    <property type="entry name" value="Beta-barrel_TonB"/>
</dbReference>
<dbReference type="SUPFAM" id="SSF49464">
    <property type="entry name" value="Carboxypeptidase regulatory domain-like"/>
    <property type="match status" value="1"/>
</dbReference>
<dbReference type="SUPFAM" id="SSF56935">
    <property type="entry name" value="Porins"/>
    <property type="match status" value="1"/>
</dbReference>
<gene>
    <name evidence="10" type="ORF">DW027_02950</name>
    <name evidence="9" type="ORF">DW042_12715</name>
    <name evidence="7" type="ORF">GA398_00460</name>
    <name evidence="6" type="ORF">GA574_21880</name>
    <name evidence="8" type="ORF">LDZ35_18005</name>
</gene>
<dbReference type="Proteomes" id="UP001197958">
    <property type="component" value="Unassembled WGS sequence"/>
</dbReference>
<dbReference type="InterPro" id="IPR039426">
    <property type="entry name" value="TonB-dep_rcpt-like"/>
</dbReference>
<dbReference type="InterPro" id="IPR023996">
    <property type="entry name" value="TonB-dep_OMP_SusC/RagA"/>
</dbReference>
<feature type="signal peptide" evidence="3">
    <location>
        <begin position="1"/>
        <end position="27"/>
    </location>
</feature>
<sequence length="1054" mass="117964">MRHQSMKLKWMCLLFLSLLLSPPLLWGQNHSIKGQIVDAKSNEPLIGVNITVEGTSNGTISDVDGHFTLTATPDAVLKISYIGYREILLKVADLKKDAIISLEEDSKQLEEVVVVGYGVQKKVTSVGSITQTGGNELMKGGSVNSVSEALQGKLNGVVAINSSGMPGDNEVKMYIRGKSTWDNTDPLVLVDGIERNMNDVDMNEIESISVLKDASATAVYGVRGGNGVILITTKRGTDTAPVINFSANYTFKSPTTSMKLADHVTAMQAYNMAMANDASWDKLIPQSTIDAWSRAYAEGNYGAYNDVFPYVNWWDELITGGFTQNYNINIRGGTDYMKYFASAGYQGDGDIYDLKKNDDFDPRHTYKRYNWRSNFDFNFTKSTKLSINIAGSMGYRNKSIDNDSPFNRILTESTSDHPIMYSDGNWGDDEEKNPVANMNLGGAKLRKTFQGWYDASLEQKLDFITKGLKVAAKVSYSSSSTTNTDVYRGGGSADQALKSIVRYHRVYDYANPVVNTDGTITYPMIEDKRLPTSESVPLPPGVTMWDGLDAYTRRFYYEFSVAYNRSFNDHNVSALALVNRKIYDERYTENNTQYMRFPNYNEDWVGRVTYNWKERYLTEMNISYTGSEKFARGERFGLFPSFSLGWRLSEEPFIKKSIGKVLTNAKFRYSWGKVGSDAGAKRWNYIQQFTSDGNITLGTDASGQIWGPLYHEGDVANLNSTWEKSTKQNLGIEIGLWNKLDITLDLFDEKRKDILMEPQTTSFITGAKFNALNIGSTKNHGFELELHYNDKIGSDFRYHVGFTLASSENRVVFRDDPVNGPNHLKEAGKPIGHQNRYLAVGNYETIDDVFNNAQTGSINSVAPGQVVPGDFIYIDFDSNGILNGQDKVAVDELNYPLHTYGLNLGFDWKGLSFSAMFYAPTGVYKLVNSVYSASFKSGKINAQPDVMNAWTPETANTSGVRAPALHLTNDGAFNGTESTYRYQNFSYLRLKTMELGYNLPKKWLKTVGLKSLQVYVTGNNLLTWWGGDDRIDPEGEQAKYPILRSFTSGVRVSF</sequence>
<keyword evidence="1" id="KW-0812">Transmembrane</keyword>
<dbReference type="NCBIfam" id="TIGR04056">
    <property type="entry name" value="OMP_RagA_SusC"/>
    <property type="match status" value="1"/>
</dbReference>
<dbReference type="PROSITE" id="PS52016">
    <property type="entry name" value="TONB_DEPENDENT_REC_3"/>
    <property type="match status" value="1"/>
</dbReference>
<evidence type="ECO:0000256" key="1">
    <source>
        <dbReference type="PROSITE-ProRule" id="PRU01360"/>
    </source>
</evidence>
<keyword evidence="1" id="KW-0998">Cell outer membrane</keyword>
<dbReference type="InterPro" id="IPR037066">
    <property type="entry name" value="Plug_dom_sf"/>
</dbReference>
<dbReference type="InterPro" id="IPR012910">
    <property type="entry name" value="Plug_dom"/>
</dbReference>
<protein>
    <submittedName>
        <fullName evidence="9">TonB-dependent receptor</fullName>
    </submittedName>
</protein>
<dbReference type="InterPro" id="IPR023997">
    <property type="entry name" value="TonB-dep_OMP_SusC/RagA_CS"/>
</dbReference>
<dbReference type="Pfam" id="PF07715">
    <property type="entry name" value="Plug"/>
    <property type="match status" value="1"/>
</dbReference>
<evidence type="ECO:0000313" key="6">
    <source>
        <dbReference type="EMBL" id="KAB6082699.1"/>
    </source>
</evidence>
<dbReference type="GO" id="GO:0009279">
    <property type="term" value="C:cell outer membrane"/>
    <property type="evidence" value="ECO:0007669"/>
    <property type="project" value="UniProtKB-SubCell"/>
</dbReference>
<dbReference type="Gene3D" id="2.60.40.1120">
    <property type="entry name" value="Carboxypeptidase-like, regulatory domain"/>
    <property type="match status" value="1"/>
</dbReference>
<keyword evidence="14" id="KW-1185">Reference proteome</keyword>
<dbReference type="EMBL" id="QROO01000003">
    <property type="protein sequence ID" value="RHL40826.1"/>
    <property type="molecule type" value="Genomic_DNA"/>
</dbReference>
<dbReference type="AlphaFoldDB" id="A0A1Y4V8I5"/>
<keyword evidence="3" id="KW-0732">Signal</keyword>
<dbReference type="EMBL" id="WDED01000001">
    <property type="protein sequence ID" value="KAB6150266.1"/>
    <property type="molecule type" value="Genomic_DNA"/>
</dbReference>
<comment type="subcellular location">
    <subcellularLocation>
        <location evidence="1">Cell outer membrane</location>
        <topology evidence="1">Multi-pass membrane protein</topology>
    </subcellularLocation>
</comment>
<keyword evidence="2" id="KW-0798">TonB box</keyword>
<evidence type="ECO:0000313" key="8">
    <source>
        <dbReference type="EMBL" id="MCA4525096.1"/>
    </source>
</evidence>
<evidence type="ECO:0000313" key="14">
    <source>
        <dbReference type="Proteomes" id="UP000435059"/>
    </source>
</evidence>
<reference evidence="11 12" key="1">
    <citation type="submission" date="2018-08" db="EMBL/GenBank/DDBJ databases">
        <title>A genome reference for cultivated species of the human gut microbiota.</title>
        <authorList>
            <person name="Zou Y."/>
            <person name="Xue W."/>
            <person name="Luo G."/>
        </authorList>
    </citation>
    <scope>NUCLEOTIDE SEQUENCE [LARGE SCALE GENOMIC DNA]</scope>
    <source>
        <strain evidence="10 12">AF38-2</strain>
        <strain evidence="9 11">AF39-6AC</strain>
    </source>
</reference>